<keyword evidence="3" id="KW-1185">Reference proteome</keyword>
<feature type="region of interest" description="Disordered" evidence="1">
    <location>
        <begin position="51"/>
        <end position="80"/>
    </location>
</feature>
<comment type="caution">
    <text evidence="2">The sequence shown here is derived from an EMBL/GenBank/DDBJ whole genome shotgun (WGS) entry which is preliminary data.</text>
</comment>
<gene>
    <name evidence="2" type="ORF">Asi02nite_03210</name>
</gene>
<organism evidence="2 3">
    <name type="scientific">Asanoa siamensis</name>
    <dbReference type="NCBI Taxonomy" id="926357"/>
    <lineage>
        <taxon>Bacteria</taxon>
        <taxon>Bacillati</taxon>
        <taxon>Actinomycetota</taxon>
        <taxon>Actinomycetes</taxon>
        <taxon>Micromonosporales</taxon>
        <taxon>Micromonosporaceae</taxon>
        <taxon>Asanoa</taxon>
    </lineage>
</organism>
<protein>
    <submittedName>
        <fullName evidence="2">Uncharacterized protein</fullName>
    </submittedName>
</protein>
<dbReference type="Proteomes" id="UP000604117">
    <property type="component" value="Unassembled WGS sequence"/>
</dbReference>
<dbReference type="EMBL" id="BONE01000002">
    <property type="protein sequence ID" value="GIF70803.1"/>
    <property type="molecule type" value="Genomic_DNA"/>
</dbReference>
<evidence type="ECO:0000256" key="1">
    <source>
        <dbReference type="SAM" id="MobiDB-lite"/>
    </source>
</evidence>
<sequence>MITQPVAAAEVGAALAEVVDGGPRGRVPDVGGPRVERLPDLTRRLLRHRGRRRTSVPVRLPDRTGRAMNGPDQLPGPDAVLRGPTFAEWLSLLA</sequence>
<evidence type="ECO:0000313" key="2">
    <source>
        <dbReference type="EMBL" id="GIF70803.1"/>
    </source>
</evidence>
<dbReference type="RefSeq" id="WP_203710275.1">
    <property type="nucleotide sequence ID" value="NZ_BONE01000002.1"/>
</dbReference>
<proteinExistence type="predicted"/>
<reference evidence="2 3" key="1">
    <citation type="submission" date="2021-01" db="EMBL/GenBank/DDBJ databases">
        <title>Whole genome shotgun sequence of Asanoa siamensis NBRC 107932.</title>
        <authorList>
            <person name="Komaki H."/>
            <person name="Tamura T."/>
        </authorList>
    </citation>
    <scope>NUCLEOTIDE SEQUENCE [LARGE SCALE GENOMIC DNA]</scope>
    <source>
        <strain evidence="2 3">NBRC 107932</strain>
    </source>
</reference>
<name>A0ABQ4CHN2_9ACTN</name>
<evidence type="ECO:0000313" key="3">
    <source>
        <dbReference type="Proteomes" id="UP000604117"/>
    </source>
</evidence>
<accession>A0ABQ4CHN2</accession>